<feature type="transmembrane region" description="Helical" evidence="8">
    <location>
        <begin position="321"/>
        <end position="343"/>
    </location>
</feature>
<keyword evidence="3" id="KW-0813">Transport</keyword>
<proteinExistence type="inferred from homology"/>
<feature type="transmembrane region" description="Helical" evidence="8">
    <location>
        <begin position="112"/>
        <end position="129"/>
    </location>
</feature>
<protein>
    <submittedName>
        <fullName evidence="10">Multidrug effflux MFS transporter</fullName>
    </submittedName>
</protein>
<dbReference type="PROSITE" id="PS00216">
    <property type="entry name" value="SUGAR_TRANSPORT_1"/>
    <property type="match status" value="1"/>
</dbReference>
<dbReference type="PANTHER" id="PTHR23502">
    <property type="entry name" value="MAJOR FACILITATOR SUPERFAMILY"/>
    <property type="match status" value="1"/>
</dbReference>
<evidence type="ECO:0000256" key="3">
    <source>
        <dbReference type="ARBA" id="ARBA00022448"/>
    </source>
</evidence>
<evidence type="ECO:0000256" key="7">
    <source>
        <dbReference type="ARBA" id="ARBA00023136"/>
    </source>
</evidence>
<feature type="transmembrane region" description="Helical" evidence="8">
    <location>
        <begin position="224"/>
        <end position="249"/>
    </location>
</feature>
<dbReference type="InterPro" id="IPR005829">
    <property type="entry name" value="Sugar_transporter_CS"/>
</dbReference>
<comment type="caution">
    <text evidence="10">The sequence shown here is derived from an EMBL/GenBank/DDBJ whole genome shotgun (WGS) entry which is preliminary data.</text>
</comment>
<sequence>MPTPDQPSDVAVGRDAHPRRTILVLGMLSTFGPISLDLYLPSLPELATDLGTSTSSAQLTITACLLGLAVGQLIAGPLSDQFGRRRPLMIGLVCYLLASLACAFAPTIELLLVLRLLQGLAGAAGLVIARAVARDLYEGRALLIFFSRLILVSGLAPVVAPLIGGQLARVMDWRGIFVVLAGFGLLLVVAGLVGVPESLPPERRSAGGLRDNLVGFRELLGDRVFLGAAFASGLAGAAMFAYIAGATFVLQRIYGMSAQGFSYAFGVNALGIMALSQIGARLARSRPATQVLGAGLAMNLLGAVGVLVSVLTGAGLVPLLVALWVMVSAVGLVFPTATTLALADYPHQAGRASSLLGLGQYLAGALAAPLVGIAGEDSALPMGVVVVGASLSAGLVFWLLVVRTLRRRETTA</sequence>
<evidence type="ECO:0000259" key="9">
    <source>
        <dbReference type="PROSITE" id="PS50850"/>
    </source>
</evidence>
<dbReference type="SUPFAM" id="SSF103473">
    <property type="entry name" value="MFS general substrate transporter"/>
    <property type="match status" value="1"/>
</dbReference>
<gene>
    <name evidence="10" type="ORF">GCM10022204_34660</name>
</gene>
<dbReference type="Proteomes" id="UP001500051">
    <property type="component" value="Unassembled WGS sequence"/>
</dbReference>
<dbReference type="InterPro" id="IPR036259">
    <property type="entry name" value="MFS_trans_sf"/>
</dbReference>
<evidence type="ECO:0000256" key="5">
    <source>
        <dbReference type="ARBA" id="ARBA00022692"/>
    </source>
</evidence>
<dbReference type="InterPro" id="IPR004812">
    <property type="entry name" value="Efflux_drug-R_Bcr/CmlA"/>
</dbReference>
<feature type="transmembrane region" description="Helical" evidence="8">
    <location>
        <begin position="59"/>
        <end position="76"/>
    </location>
</feature>
<organism evidence="10 11">
    <name type="scientific">Microlunatus aurantiacus</name>
    <dbReference type="NCBI Taxonomy" id="446786"/>
    <lineage>
        <taxon>Bacteria</taxon>
        <taxon>Bacillati</taxon>
        <taxon>Actinomycetota</taxon>
        <taxon>Actinomycetes</taxon>
        <taxon>Propionibacteriales</taxon>
        <taxon>Propionibacteriaceae</taxon>
        <taxon>Microlunatus</taxon>
    </lineage>
</organism>
<feature type="transmembrane region" description="Helical" evidence="8">
    <location>
        <begin position="380"/>
        <end position="402"/>
    </location>
</feature>
<feature type="transmembrane region" description="Helical" evidence="8">
    <location>
        <begin position="21"/>
        <end position="39"/>
    </location>
</feature>
<dbReference type="InterPro" id="IPR011701">
    <property type="entry name" value="MFS"/>
</dbReference>
<accession>A0ABP7E652</accession>
<feature type="transmembrane region" description="Helical" evidence="8">
    <location>
        <begin position="141"/>
        <end position="163"/>
    </location>
</feature>
<dbReference type="NCBIfam" id="TIGR00710">
    <property type="entry name" value="efflux_Bcr_CflA"/>
    <property type="match status" value="1"/>
</dbReference>
<evidence type="ECO:0000256" key="2">
    <source>
        <dbReference type="ARBA" id="ARBA00006236"/>
    </source>
</evidence>
<dbReference type="PANTHER" id="PTHR23502:SF132">
    <property type="entry name" value="POLYAMINE TRANSPORTER 2-RELATED"/>
    <property type="match status" value="1"/>
</dbReference>
<comment type="subcellular location">
    <subcellularLocation>
        <location evidence="1">Cell membrane</location>
        <topology evidence="1">Multi-pass membrane protein</topology>
    </subcellularLocation>
</comment>
<keyword evidence="6 8" id="KW-1133">Transmembrane helix</keyword>
<evidence type="ECO:0000313" key="11">
    <source>
        <dbReference type="Proteomes" id="UP001500051"/>
    </source>
</evidence>
<evidence type="ECO:0000256" key="6">
    <source>
        <dbReference type="ARBA" id="ARBA00022989"/>
    </source>
</evidence>
<dbReference type="PROSITE" id="PS50850">
    <property type="entry name" value="MFS"/>
    <property type="match status" value="1"/>
</dbReference>
<evidence type="ECO:0000256" key="4">
    <source>
        <dbReference type="ARBA" id="ARBA00022475"/>
    </source>
</evidence>
<feature type="transmembrane region" description="Helical" evidence="8">
    <location>
        <begin position="355"/>
        <end position="374"/>
    </location>
</feature>
<keyword evidence="7 8" id="KW-0472">Membrane</keyword>
<evidence type="ECO:0000256" key="1">
    <source>
        <dbReference type="ARBA" id="ARBA00004651"/>
    </source>
</evidence>
<keyword evidence="4" id="KW-1003">Cell membrane</keyword>
<reference evidence="11" key="1">
    <citation type="journal article" date="2019" name="Int. J. Syst. Evol. Microbiol.">
        <title>The Global Catalogue of Microorganisms (GCM) 10K type strain sequencing project: providing services to taxonomists for standard genome sequencing and annotation.</title>
        <authorList>
            <consortium name="The Broad Institute Genomics Platform"/>
            <consortium name="The Broad Institute Genome Sequencing Center for Infectious Disease"/>
            <person name="Wu L."/>
            <person name="Ma J."/>
        </authorList>
    </citation>
    <scope>NUCLEOTIDE SEQUENCE [LARGE SCALE GENOMIC DNA]</scope>
    <source>
        <strain evidence="11">JCM 16548</strain>
    </source>
</reference>
<feature type="transmembrane region" description="Helical" evidence="8">
    <location>
        <begin position="261"/>
        <end position="280"/>
    </location>
</feature>
<name>A0ABP7E652_9ACTN</name>
<keyword evidence="5 8" id="KW-0812">Transmembrane</keyword>
<dbReference type="InterPro" id="IPR020846">
    <property type="entry name" value="MFS_dom"/>
</dbReference>
<keyword evidence="11" id="KW-1185">Reference proteome</keyword>
<dbReference type="EMBL" id="BAAAYX010000014">
    <property type="protein sequence ID" value="GAA3712798.1"/>
    <property type="molecule type" value="Genomic_DNA"/>
</dbReference>
<dbReference type="Pfam" id="PF07690">
    <property type="entry name" value="MFS_1"/>
    <property type="match status" value="1"/>
</dbReference>
<evidence type="ECO:0000256" key="8">
    <source>
        <dbReference type="SAM" id="Phobius"/>
    </source>
</evidence>
<dbReference type="CDD" id="cd17320">
    <property type="entry name" value="MFS_MdfA_MDR_like"/>
    <property type="match status" value="1"/>
</dbReference>
<comment type="similarity">
    <text evidence="2">Belongs to the major facilitator superfamily. Bcr/CmlA family.</text>
</comment>
<feature type="transmembrane region" description="Helical" evidence="8">
    <location>
        <begin position="88"/>
        <end position="106"/>
    </location>
</feature>
<dbReference type="RefSeq" id="WP_344813707.1">
    <property type="nucleotide sequence ID" value="NZ_BAAAYX010000014.1"/>
</dbReference>
<feature type="transmembrane region" description="Helical" evidence="8">
    <location>
        <begin position="292"/>
        <end position="315"/>
    </location>
</feature>
<feature type="domain" description="Major facilitator superfamily (MFS) profile" evidence="9">
    <location>
        <begin position="21"/>
        <end position="406"/>
    </location>
</feature>
<dbReference type="Gene3D" id="1.20.1720.10">
    <property type="entry name" value="Multidrug resistance protein D"/>
    <property type="match status" value="1"/>
</dbReference>
<evidence type="ECO:0000313" key="10">
    <source>
        <dbReference type="EMBL" id="GAA3712798.1"/>
    </source>
</evidence>
<feature type="transmembrane region" description="Helical" evidence="8">
    <location>
        <begin position="175"/>
        <end position="195"/>
    </location>
</feature>